<gene>
    <name evidence="2" type="ORF">FD01_GL001437</name>
</gene>
<protein>
    <recommendedName>
        <fullName evidence="4">DUF2929 family protein</fullName>
    </recommendedName>
</protein>
<name>A0A0R1QGP9_9LACO</name>
<evidence type="ECO:0000313" key="3">
    <source>
        <dbReference type="Proteomes" id="UP000051790"/>
    </source>
</evidence>
<dbReference type="RefSeq" id="WP_054715180.1">
    <property type="nucleotide sequence ID" value="NZ_AZEU01000174.1"/>
</dbReference>
<keyword evidence="1" id="KW-1133">Transmembrane helix</keyword>
<keyword evidence="3" id="KW-1185">Reference proteome</keyword>
<comment type="caution">
    <text evidence="2">The sequence shown here is derived from an EMBL/GenBank/DDBJ whole genome shotgun (WGS) entry which is preliminary data.</text>
</comment>
<evidence type="ECO:0000313" key="2">
    <source>
        <dbReference type="EMBL" id="KRL43983.1"/>
    </source>
</evidence>
<dbReference type="OrthoDB" id="2139526at2"/>
<dbReference type="AlphaFoldDB" id="A0A0R1QGP9"/>
<reference evidence="2 3" key="1">
    <citation type="journal article" date="2015" name="Genome Announc.">
        <title>Expanding the biotechnology potential of lactobacilli through comparative genomics of 213 strains and associated genera.</title>
        <authorList>
            <person name="Sun Z."/>
            <person name="Harris H.M."/>
            <person name="McCann A."/>
            <person name="Guo C."/>
            <person name="Argimon S."/>
            <person name="Zhang W."/>
            <person name="Yang X."/>
            <person name="Jeffery I.B."/>
            <person name="Cooney J.C."/>
            <person name="Kagawa T.F."/>
            <person name="Liu W."/>
            <person name="Song Y."/>
            <person name="Salvetti E."/>
            <person name="Wrobel A."/>
            <person name="Rasinkangas P."/>
            <person name="Parkhill J."/>
            <person name="Rea M.C."/>
            <person name="O'Sullivan O."/>
            <person name="Ritari J."/>
            <person name="Douillard F.P."/>
            <person name="Paul Ross R."/>
            <person name="Yang R."/>
            <person name="Briner A.E."/>
            <person name="Felis G.E."/>
            <person name="de Vos W.M."/>
            <person name="Barrangou R."/>
            <person name="Klaenhammer T.R."/>
            <person name="Caufield P.W."/>
            <person name="Cui Y."/>
            <person name="Zhang H."/>
            <person name="O'Toole P.W."/>
        </authorList>
    </citation>
    <scope>NUCLEOTIDE SEQUENCE [LARGE SCALE GENOMIC DNA]</scope>
    <source>
        <strain evidence="2 3">DSM 13343</strain>
    </source>
</reference>
<dbReference type="InterPro" id="IPR021324">
    <property type="entry name" value="DUF2929"/>
</dbReference>
<sequence length="63" mass="6818">MRYLATIFWAAILGQVVGFLIGALNSAPYDPMLSLIISVVFAIILCVLPPIMKANDLSAKSEH</sequence>
<dbReference type="EMBL" id="AZEU01000174">
    <property type="protein sequence ID" value="KRL43983.1"/>
    <property type="molecule type" value="Genomic_DNA"/>
</dbReference>
<dbReference type="Pfam" id="PF11151">
    <property type="entry name" value="DUF2929"/>
    <property type="match status" value="1"/>
</dbReference>
<dbReference type="Proteomes" id="UP000051790">
    <property type="component" value="Unassembled WGS sequence"/>
</dbReference>
<evidence type="ECO:0008006" key="4">
    <source>
        <dbReference type="Google" id="ProtNLM"/>
    </source>
</evidence>
<keyword evidence="1" id="KW-0812">Transmembrane</keyword>
<feature type="transmembrane region" description="Helical" evidence="1">
    <location>
        <begin position="32"/>
        <end position="51"/>
    </location>
</feature>
<organism evidence="2 3">
    <name type="scientific">Lacticaseibacillus manihotivorans DSM 13343 = JCM 12514</name>
    <dbReference type="NCBI Taxonomy" id="1423769"/>
    <lineage>
        <taxon>Bacteria</taxon>
        <taxon>Bacillati</taxon>
        <taxon>Bacillota</taxon>
        <taxon>Bacilli</taxon>
        <taxon>Lactobacillales</taxon>
        <taxon>Lactobacillaceae</taxon>
        <taxon>Lacticaseibacillus</taxon>
    </lineage>
</organism>
<keyword evidence="1" id="KW-0472">Membrane</keyword>
<accession>A0A0R1QGP9</accession>
<dbReference type="PATRIC" id="fig|1423769.4.peg.1545"/>
<evidence type="ECO:0000256" key="1">
    <source>
        <dbReference type="SAM" id="Phobius"/>
    </source>
</evidence>
<proteinExistence type="predicted"/>
<feature type="transmembrane region" description="Helical" evidence="1">
    <location>
        <begin position="7"/>
        <end position="26"/>
    </location>
</feature>